<dbReference type="PANTHER" id="PTHR10924">
    <property type="entry name" value="MAJOR FACILITATOR SUPERFAMILY PROTEIN-RELATED"/>
    <property type="match status" value="1"/>
</dbReference>
<feature type="region of interest" description="Disordered" evidence="5">
    <location>
        <begin position="482"/>
        <end position="509"/>
    </location>
</feature>
<dbReference type="Pfam" id="PF07690">
    <property type="entry name" value="MFS_1"/>
    <property type="match status" value="1"/>
</dbReference>
<keyword evidence="8" id="KW-1185">Reference proteome</keyword>
<dbReference type="EMBL" id="JACVVK020000073">
    <property type="protein sequence ID" value="KAK7495669.1"/>
    <property type="molecule type" value="Genomic_DNA"/>
</dbReference>
<feature type="transmembrane region" description="Helical" evidence="6">
    <location>
        <begin position="194"/>
        <end position="216"/>
    </location>
</feature>
<dbReference type="InterPro" id="IPR049680">
    <property type="entry name" value="FLVCR1-2_SLC49-like"/>
</dbReference>
<evidence type="ECO:0000313" key="8">
    <source>
        <dbReference type="Proteomes" id="UP001519460"/>
    </source>
</evidence>
<evidence type="ECO:0000256" key="2">
    <source>
        <dbReference type="ARBA" id="ARBA00022692"/>
    </source>
</evidence>
<dbReference type="GO" id="GO:0016020">
    <property type="term" value="C:membrane"/>
    <property type="evidence" value="ECO:0007669"/>
    <property type="project" value="UniProtKB-SubCell"/>
</dbReference>
<feature type="transmembrane region" description="Helical" evidence="6">
    <location>
        <begin position="127"/>
        <end position="147"/>
    </location>
</feature>
<feature type="compositionally biased region" description="Basic and acidic residues" evidence="5">
    <location>
        <begin position="482"/>
        <end position="494"/>
    </location>
</feature>
<evidence type="ECO:0000256" key="1">
    <source>
        <dbReference type="ARBA" id="ARBA00004141"/>
    </source>
</evidence>
<feature type="transmembrane region" description="Helical" evidence="6">
    <location>
        <begin position="320"/>
        <end position="339"/>
    </location>
</feature>
<feature type="transmembrane region" description="Helical" evidence="6">
    <location>
        <begin position="222"/>
        <end position="246"/>
    </location>
</feature>
<feature type="transmembrane region" description="Helical" evidence="6">
    <location>
        <begin position="380"/>
        <end position="401"/>
    </location>
</feature>
<dbReference type="AlphaFoldDB" id="A0ABD0L969"/>
<gene>
    <name evidence="7" type="ORF">BaRGS_00013116</name>
</gene>
<keyword evidence="4 6" id="KW-0472">Membrane</keyword>
<feature type="transmembrane region" description="Helical" evidence="6">
    <location>
        <begin position="167"/>
        <end position="187"/>
    </location>
</feature>
<proteinExistence type="predicted"/>
<sequence length="553" mass="60753">MHALKPAKMYADFAARSKWTSDMKVSTRANLLRRSCEQGIVSRNLLERLGLSMKRYFKVLICSSQNVFYWDFFRRLRVLCRCAHAMENNVYNSLTDSISGPSLDSSADESRPLLGGEGVPKVYTRRWYLLTVFSLCTLVQTTVWATWGPISQSAEAAFGWHDSDIALFVWMGNVPFAVFCIPLSWLMDHRGLRVSLLLASTLTALGAGLRCLAHFLSTKNVIWVVYGGQFLNGMAGPVVQGGGALFSNLWFPPGQRATSTAIATLVGYMGNSLAFILGPELVPSPPTGGDSNGTIPDGNKQFWLIALAYSIPLGVFETQAGWLGFYSVIGGCATGLVISRFADIFFRQLKLFMVLAYLVSAIFVLWFIIIYIGILPFDMVSIYAAVILSGVFLDGCCPLFYELVCEAAYPVGEGVASCFLQMLCVLFGMAFASVQQIPNVGTTWMNWCLLGAICVSLPLLLCTKETFNRADLDDQEVIVHEPPENPSTQREHQQKAANGHKLVTGDPYDPQTEQTQVIANSDPRSYGTCDVTSGSTTPIRFSPVSRTVHIAIS</sequence>
<protein>
    <submittedName>
        <fullName evidence="7">Uncharacterized protein</fullName>
    </submittedName>
</protein>
<keyword evidence="2 6" id="KW-0812">Transmembrane</keyword>
<feature type="transmembrane region" description="Helical" evidence="6">
    <location>
        <begin position="258"/>
        <end position="277"/>
    </location>
</feature>
<dbReference type="Gene3D" id="1.20.1250.20">
    <property type="entry name" value="MFS general substrate transporter like domains"/>
    <property type="match status" value="1"/>
</dbReference>
<comment type="caution">
    <text evidence="7">The sequence shown here is derived from an EMBL/GenBank/DDBJ whole genome shotgun (WGS) entry which is preliminary data.</text>
</comment>
<dbReference type="InterPro" id="IPR011701">
    <property type="entry name" value="MFS"/>
</dbReference>
<dbReference type="SUPFAM" id="SSF103473">
    <property type="entry name" value="MFS general substrate transporter"/>
    <property type="match status" value="1"/>
</dbReference>
<comment type="subcellular location">
    <subcellularLocation>
        <location evidence="1">Membrane</location>
        <topology evidence="1">Multi-pass membrane protein</topology>
    </subcellularLocation>
</comment>
<reference evidence="7 8" key="1">
    <citation type="journal article" date="2023" name="Sci. Data">
        <title>Genome assembly of the Korean intertidal mud-creeper Batillaria attramentaria.</title>
        <authorList>
            <person name="Patra A.K."/>
            <person name="Ho P.T."/>
            <person name="Jun S."/>
            <person name="Lee S.J."/>
            <person name="Kim Y."/>
            <person name="Won Y.J."/>
        </authorList>
    </citation>
    <scope>NUCLEOTIDE SEQUENCE [LARGE SCALE GENOMIC DNA]</scope>
    <source>
        <strain evidence="7">Wonlab-2016</strain>
    </source>
</reference>
<dbReference type="InterPro" id="IPR036259">
    <property type="entry name" value="MFS_trans_sf"/>
</dbReference>
<feature type="transmembrane region" description="Helical" evidence="6">
    <location>
        <begin position="351"/>
        <end position="374"/>
    </location>
</feature>
<evidence type="ECO:0000256" key="3">
    <source>
        <dbReference type="ARBA" id="ARBA00022989"/>
    </source>
</evidence>
<accession>A0ABD0L969</accession>
<name>A0ABD0L969_9CAEN</name>
<evidence type="ECO:0000256" key="5">
    <source>
        <dbReference type="SAM" id="MobiDB-lite"/>
    </source>
</evidence>
<evidence type="ECO:0000256" key="4">
    <source>
        <dbReference type="ARBA" id="ARBA00023136"/>
    </source>
</evidence>
<feature type="transmembrane region" description="Helical" evidence="6">
    <location>
        <begin position="413"/>
        <end position="432"/>
    </location>
</feature>
<evidence type="ECO:0000256" key="6">
    <source>
        <dbReference type="SAM" id="Phobius"/>
    </source>
</evidence>
<dbReference type="Proteomes" id="UP001519460">
    <property type="component" value="Unassembled WGS sequence"/>
</dbReference>
<feature type="transmembrane region" description="Helical" evidence="6">
    <location>
        <begin position="444"/>
        <end position="462"/>
    </location>
</feature>
<organism evidence="7 8">
    <name type="scientific">Batillaria attramentaria</name>
    <dbReference type="NCBI Taxonomy" id="370345"/>
    <lineage>
        <taxon>Eukaryota</taxon>
        <taxon>Metazoa</taxon>
        <taxon>Spiralia</taxon>
        <taxon>Lophotrochozoa</taxon>
        <taxon>Mollusca</taxon>
        <taxon>Gastropoda</taxon>
        <taxon>Caenogastropoda</taxon>
        <taxon>Sorbeoconcha</taxon>
        <taxon>Cerithioidea</taxon>
        <taxon>Batillariidae</taxon>
        <taxon>Batillaria</taxon>
    </lineage>
</organism>
<dbReference type="PANTHER" id="PTHR10924:SF27">
    <property type="entry name" value="SOLUTE CARRIER FAMILY 49 MEMBER 4"/>
    <property type="match status" value="1"/>
</dbReference>
<evidence type="ECO:0000313" key="7">
    <source>
        <dbReference type="EMBL" id="KAK7495669.1"/>
    </source>
</evidence>
<keyword evidence="3 6" id="KW-1133">Transmembrane helix</keyword>